<dbReference type="EMBL" id="JAHLQT010019050">
    <property type="protein sequence ID" value="KAG7168785.1"/>
    <property type="molecule type" value="Genomic_DNA"/>
</dbReference>
<evidence type="ECO:0000313" key="2">
    <source>
        <dbReference type="EMBL" id="KAG7168785.1"/>
    </source>
</evidence>
<feature type="compositionally biased region" description="Acidic residues" evidence="1">
    <location>
        <begin position="29"/>
        <end position="47"/>
    </location>
</feature>
<dbReference type="AlphaFoldDB" id="A0A8J5MY66"/>
<comment type="caution">
    <text evidence="2">The sequence shown here is derived from an EMBL/GenBank/DDBJ whole genome shotgun (WGS) entry which is preliminary data.</text>
</comment>
<keyword evidence="3" id="KW-1185">Reference proteome</keyword>
<proteinExistence type="predicted"/>
<gene>
    <name evidence="2" type="ORF">Hamer_G021802</name>
</gene>
<dbReference type="Proteomes" id="UP000747542">
    <property type="component" value="Unassembled WGS sequence"/>
</dbReference>
<accession>A0A8J5MY66</accession>
<reference evidence="2" key="1">
    <citation type="journal article" date="2021" name="Sci. Adv.">
        <title>The American lobster genome reveals insights on longevity, neural, and immune adaptations.</title>
        <authorList>
            <person name="Polinski J.M."/>
            <person name="Zimin A.V."/>
            <person name="Clark K.F."/>
            <person name="Kohn A.B."/>
            <person name="Sadowski N."/>
            <person name="Timp W."/>
            <person name="Ptitsyn A."/>
            <person name="Khanna P."/>
            <person name="Romanova D.Y."/>
            <person name="Williams P."/>
            <person name="Greenwood S.J."/>
            <person name="Moroz L.L."/>
            <person name="Walt D.R."/>
            <person name="Bodnar A.G."/>
        </authorList>
    </citation>
    <scope>NUCLEOTIDE SEQUENCE</scope>
    <source>
        <strain evidence="2">GMGI-L3</strain>
    </source>
</reference>
<evidence type="ECO:0000313" key="3">
    <source>
        <dbReference type="Proteomes" id="UP000747542"/>
    </source>
</evidence>
<name>A0A8J5MY66_HOMAM</name>
<protein>
    <submittedName>
        <fullName evidence="2">Uncharacterized protein</fullName>
    </submittedName>
</protein>
<organism evidence="2 3">
    <name type="scientific">Homarus americanus</name>
    <name type="common">American lobster</name>
    <dbReference type="NCBI Taxonomy" id="6706"/>
    <lineage>
        <taxon>Eukaryota</taxon>
        <taxon>Metazoa</taxon>
        <taxon>Ecdysozoa</taxon>
        <taxon>Arthropoda</taxon>
        <taxon>Crustacea</taxon>
        <taxon>Multicrustacea</taxon>
        <taxon>Malacostraca</taxon>
        <taxon>Eumalacostraca</taxon>
        <taxon>Eucarida</taxon>
        <taxon>Decapoda</taxon>
        <taxon>Pleocyemata</taxon>
        <taxon>Astacidea</taxon>
        <taxon>Nephropoidea</taxon>
        <taxon>Nephropidae</taxon>
        <taxon>Homarus</taxon>
    </lineage>
</organism>
<evidence type="ECO:0000256" key="1">
    <source>
        <dbReference type="SAM" id="MobiDB-lite"/>
    </source>
</evidence>
<feature type="region of interest" description="Disordered" evidence="1">
    <location>
        <begin position="15"/>
        <end position="55"/>
    </location>
</feature>
<sequence length="110" mass="12472">MHLVLVMGIEWEWKGKRRGGGGEMKEEEGKEEEEEEEEEEEGEEEEDSIPHSRSVCDEAVGDGGACEELLEPCCSGDVVVSVGCYSHTALRNHQDLYRIWRHNGGRRSYC</sequence>